<organism evidence="2 3">
    <name type="scientific">Paraburkholderia caballeronis</name>
    <dbReference type="NCBI Taxonomy" id="416943"/>
    <lineage>
        <taxon>Bacteria</taxon>
        <taxon>Pseudomonadati</taxon>
        <taxon>Pseudomonadota</taxon>
        <taxon>Betaproteobacteria</taxon>
        <taxon>Burkholderiales</taxon>
        <taxon>Burkholderiaceae</taxon>
        <taxon>Paraburkholderia</taxon>
    </lineage>
</organism>
<dbReference type="STRING" id="416943.SAMN05445871_1427"/>
<accession>A0A1H7MVK0</accession>
<evidence type="ECO:0000313" key="3">
    <source>
        <dbReference type="Proteomes" id="UP000199120"/>
    </source>
</evidence>
<dbReference type="AlphaFoldDB" id="A0A1H7MVK0"/>
<dbReference type="GO" id="GO:0042597">
    <property type="term" value="C:periplasmic space"/>
    <property type="evidence" value="ECO:0007669"/>
    <property type="project" value="InterPro"/>
</dbReference>
<feature type="signal peptide" evidence="1">
    <location>
        <begin position="1"/>
        <end position="19"/>
    </location>
</feature>
<dbReference type="Pfam" id="PF07813">
    <property type="entry name" value="LTXXQ"/>
    <property type="match status" value="1"/>
</dbReference>
<feature type="chain" id="PRO_5030029098" evidence="1">
    <location>
        <begin position="20"/>
        <end position="146"/>
    </location>
</feature>
<gene>
    <name evidence="2" type="ORF">SAMN05192542_105201</name>
</gene>
<dbReference type="RefSeq" id="WP_090543479.1">
    <property type="nucleotide sequence ID" value="NZ_FNSR01000001.1"/>
</dbReference>
<evidence type="ECO:0000256" key="1">
    <source>
        <dbReference type="SAM" id="SignalP"/>
    </source>
</evidence>
<proteinExistence type="predicted"/>
<dbReference type="InterPro" id="IPR012899">
    <property type="entry name" value="LTXXQ"/>
</dbReference>
<dbReference type="EMBL" id="FOAJ01000005">
    <property type="protein sequence ID" value="SEL15244.1"/>
    <property type="molecule type" value="Genomic_DNA"/>
</dbReference>
<name>A0A1H7MVK0_9BURK</name>
<keyword evidence="1" id="KW-0732">Signal</keyword>
<dbReference type="Proteomes" id="UP000199120">
    <property type="component" value="Unassembled WGS sequence"/>
</dbReference>
<evidence type="ECO:0000313" key="2">
    <source>
        <dbReference type="EMBL" id="SEL15244.1"/>
    </source>
</evidence>
<keyword evidence="3" id="KW-1185">Reference proteome</keyword>
<reference evidence="3" key="1">
    <citation type="submission" date="2016-10" db="EMBL/GenBank/DDBJ databases">
        <authorList>
            <person name="Varghese N."/>
            <person name="Submissions S."/>
        </authorList>
    </citation>
    <scope>NUCLEOTIDE SEQUENCE [LARGE SCALE GENOMIC DNA]</scope>
    <source>
        <strain evidence="3">LMG 26416</strain>
    </source>
</reference>
<sequence>MLASALLVGIAVLTNPASAATPAQPRTDAHVTTIAAHTAVDTRIDNLHSRLQITATQESLWQPVAQVMRDNAAAMDSLRQSRTANAHSMSAVDDLRSYGQFIDTHADGIKKLTPPFEALYNSMSDAQKHNADLIFRNDRHATTKKG</sequence>
<dbReference type="OrthoDB" id="5569970at2"/>
<protein>
    <submittedName>
        <fullName evidence="2">LTXXQ motif family protein</fullName>
    </submittedName>
</protein>